<feature type="transmembrane region" description="Helical" evidence="1">
    <location>
        <begin position="116"/>
        <end position="134"/>
    </location>
</feature>
<sequence length="146" mass="16136">MSIRWRHLHYNLFIMILAHKKNQLTAFTLVFVALSGVFLGVLLGLLWPGVGNALNFLPGRAPESLAFSFVALMVMLAFQLQARPGLTVAAIVLFVTLIFEGVQVWTPFREASLTDWLTNLLAGFGGIIIGLWLGRLESLLQSQSQP</sequence>
<dbReference type="RefSeq" id="WP_164210693.1">
    <property type="nucleotide sequence ID" value="NZ_JAAGSC010000039.1"/>
</dbReference>
<dbReference type="EMBL" id="JAAGSC010000039">
    <property type="protein sequence ID" value="NDY95292.1"/>
    <property type="molecule type" value="Genomic_DNA"/>
</dbReference>
<organism evidence="2 3">
    <name type="scientific">Wenzhouxiangella limi</name>
    <dbReference type="NCBI Taxonomy" id="2707351"/>
    <lineage>
        <taxon>Bacteria</taxon>
        <taxon>Pseudomonadati</taxon>
        <taxon>Pseudomonadota</taxon>
        <taxon>Gammaproteobacteria</taxon>
        <taxon>Chromatiales</taxon>
        <taxon>Wenzhouxiangellaceae</taxon>
        <taxon>Wenzhouxiangella</taxon>
    </lineage>
</organism>
<evidence type="ECO:0008006" key="4">
    <source>
        <dbReference type="Google" id="ProtNLM"/>
    </source>
</evidence>
<proteinExistence type="predicted"/>
<evidence type="ECO:0000313" key="3">
    <source>
        <dbReference type="Proteomes" id="UP000484885"/>
    </source>
</evidence>
<evidence type="ECO:0000313" key="2">
    <source>
        <dbReference type="EMBL" id="NDY95292.1"/>
    </source>
</evidence>
<accession>A0A845UYG4</accession>
<keyword evidence="1" id="KW-0472">Membrane</keyword>
<keyword evidence="1" id="KW-0812">Transmembrane</keyword>
<feature type="transmembrane region" description="Helical" evidence="1">
    <location>
        <begin position="24"/>
        <end position="47"/>
    </location>
</feature>
<keyword evidence="3" id="KW-1185">Reference proteome</keyword>
<name>A0A845UYG4_9GAMM</name>
<dbReference type="AlphaFoldDB" id="A0A845UYG4"/>
<evidence type="ECO:0000256" key="1">
    <source>
        <dbReference type="SAM" id="Phobius"/>
    </source>
</evidence>
<comment type="caution">
    <text evidence="2">The sequence shown here is derived from an EMBL/GenBank/DDBJ whole genome shotgun (WGS) entry which is preliminary data.</text>
</comment>
<keyword evidence="1" id="KW-1133">Transmembrane helix</keyword>
<protein>
    <recommendedName>
        <fullName evidence="4">VanZ-like domain-containing protein</fullName>
    </recommendedName>
</protein>
<gene>
    <name evidence="2" type="ORF">G3I74_06075</name>
</gene>
<feature type="transmembrane region" description="Helical" evidence="1">
    <location>
        <begin position="59"/>
        <end position="78"/>
    </location>
</feature>
<feature type="transmembrane region" description="Helical" evidence="1">
    <location>
        <begin position="85"/>
        <end position="104"/>
    </location>
</feature>
<reference evidence="2 3" key="1">
    <citation type="submission" date="2020-02" db="EMBL/GenBank/DDBJ databases">
        <authorList>
            <person name="Zhang X.-Y."/>
        </authorList>
    </citation>
    <scope>NUCLEOTIDE SEQUENCE [LARGE SCALE GENOMIC DNA]</scope>
    <source>
        <strain evidence="2 3">C33</strain>
    </source>
</reference>
<dbReference type="Proteomes" id="UP000484885">
    <property type="component" value="Unassembled WGS sequence"/>
</dbReference>